<proteinExistence type="predicted"/>
<evidence type="ECO:0000256" key="1">
    <source>
        <dbReference type="SAM" id="MobiDB-lite"/>
    </source>
</evidence>
<dbReference type="NCBIfam" id="NF006040">
    <property type="entry name" value="PRK08183.1"/>
    <property type="match status" value="1"/>
</dbReference>
<feature type="region of interest" description="Disordered" evidence="1">
    <location>
        <begin position="105"/>
        <end position="128"/>
    </location>
</feature>
<dbReference type="EMBL" id="WIXK01000004">
    <property type="protein sequence ID" value="MQY43010.1"/>
    <property type="molecule type" value="Genomic_DNA"/>
</dbReference>
<comment type="caution">
    <text evidence="2">The sequence shown here is derived from an EMBL/GenBank/DDBJ whole genome shotgun (WGS) entry which is preliminary data.</text>
</comment>
<sequence length="128" mass="14503">MGILNSLLKAVTWWNGSTLNTAIYTRRNGTKVGEDDQGNTFYRNADDSKRWVIFNGEAEASRVSADWHGWLHRTFDEVPSEKPLKHKSWEQPHQENLTGTALAYAPAGSIRTTGEPKPRSDYDAWVPE</sequence>
<name>A0A844ALL4_9RHOB</name>
<dbReference type="Pfam" id="PF05071">
    <property type="entry name" value="NDUFA12"/>
    <property type="match status" value="1"/>
</dbReference>
<dbReference type="Proteomes" id="UP000436694">
    <property type="component" value="Unassembled WGS sequence"/>
</dbReference>
<dbReference type="RefSeq" id="WP_153547708.1">
    <property type="nucleotide sequence ID" value="NZ_WIXK01000004.1"/>
</dbReference>
<evidence type="ECO:0000313" key="3">
    <source>
        <dbReference type="Proteomes" id="UP000436694"/>
    </source>
</evidence>
<dbReference type="InterPro" id="IPR007763">
    <property type="entry name" value="NDUFA12"/>
</dbReference>
<evidence type="ECO:0000313" key="2">
    <source>
        <dbReference type="EMBL" id="MQY43010.1"/>
    </source>
</evidence>
<dbReference type="PANTHER" id="PTHR12910">
    <property type="entry name" value="NADH-UBIQUINONE OXIDOREDUCTASE SUBUNIT B17.2"/>
    <property type="match status" value="1"/>
</dbReference>
<keyword evidence="3" id="KW-1185">Reference proteome</keyword>
<organism evidence="2 3">
    <name type="scientific">Tritonibacter aquimaris</name>
    <dbReference type="NCBI Taxonomy" id="2663379"/>
    <lineage>
        <taxon>Bacteria</taxon>
        <taxon>Pseudomonadati</taxon>
        <taxon>Pseudomonadota</taxon>
        <taxon>Alphaproteobacteria</taxon>
        <taxon>Rhodobacterales</taxon>
        <taxon>Paracoccaceae</taxon>
        <taxon>Tritonibacter</taxon>
    </lineage>
</organism>
<dbReference type="AlphaFoldDB" id="A0A844ALL4"/>
<dbReference type="PANTHER" id="PTHR12910:SF2">
    <property type="entry name" value="NADH DEHYDROGENASE [UBIQUINONE] 1 ALPHA SUBCOMPLEX SUBUNIT 12"/>
    <property type="match status" value="1"/>
</dbReference>
<accession>A0A844ALL4</accession>
<keyword evidence="2" id="KW-0830">Ubiquinone</keyword>
<protein>
    <submittedName>
        <fullName evidence="2">NADH:ubiquinone oxidoreductase subunit NDUFA12</fullName>
    </submittedName>
</protein>
<dbReference type="GO" id="GO:0045271">
    <property type="term" value="C:respiratory chain complex I"/>
    <property type="evidence" value="ECO:0007669"/>
    <property type="project" value="InterPro"/>
</dbReference>
<reference evidence="2 3" key="1">
    <citation type="submission" date="2019-10" db="EMBL/GenBank/DDBJ databases">
        <title>Epibacterium sp. nov., isolated from seawater.</title>
        <authorList>
            <person name="Zhang X."/>
            <person name="Li N."/>
        </authorList>
    </citation>
    <scope>NUCLEOTIDE SEQUENCE [LARGE SCALE GENOMIC DNA]</scope>
    <source>
        <strain evidence="2 3">SM1969</strain>
    </source>
</reference>
<dbReference type="GO" id="GO:0006979">
    <property type="term" value="P:response to oxidative stress"/>
    <property type="evidence" value="ECO:0007669"/>
    <property type="project" value="TreeGrafter"/>
</dbReference>
<gene>
    <name evidence="2" type="ORF">GG681_10180</name>
</gene>